<dbReference type="EMBL" id="JBEDUW010000002">
    <property type="protein sequence ID" value="KAK9941647.1"/>
    <property type="molecule type" value="Genomic_DNA"/>
</dbReference>
<evidence type="ECO:0000313" key="3">
    <source>
        <dbReference type="Proteomes" id="UP001457282"/>
    </source>
</evidence>
<gene>
    <name evidence="2" type="ORF">M0R45_007348</name>
</gene>
<keyword evidence="1" id="KW-0472">Membrane</keyword>
<keyword evidence="3" id="KW-1185">Reference proteome</keyword>
<keyword evidence="1" id="KW-0812">Transmembrane</keyword>
<organism evidence="2 3">
    <name type="scientific">Rubus argutus</name>
    <name type="common">Southern blackberry</name>
    <dbReference type="NCBI Taxonomy" id="59490"/>
    <lineage>
        <taxon>Eukaryota</taxon>
        <taxon>Viridiplantae</taxon>
        <taxon>Streptophyta</taxon>
        <taxon>Embryophyta</taxon>
        <taxon>Tracheophyta</taxon>
        <taxon>Spermatophyta</taxon>
        <taxon>Magnoliopsida</taxon>
        <taxon>eudicotyledons</taxon>
        <taxon>Gunneridae</taxon>
        <taxon>Pentapetalae</taxon>
        <taxon>rosids</taxon>
        <taxon>fabids</taxon>
        <taxon>Rosales</taxon>
        <taxon>Rosaceae</taxon>
        <taxon>Rosoideae</taxon>
        <taxon>Rosoideae incertae sedis</taxon>
        <taxon>Rubus</taxon>
    </lineage>
</organism>
<evidence type="ECO:0000313" key="2">
    <source>
        <dbReference type="EMBL" id="KAK9941647.1"/>
    </source>
</evidence>
<dbReference type="AlphaFoldDB" id="A0AAW1XYI2"/>
<keyword evidence="1" id="KW-1133">Transmembrane helix</keyword>
<protein>
    <submittedName>
        <fullName evidence="2">Uncharacterized protein</fullName>
    </submittedName>
</protein>
<accession>A0AAW1XYI2</accession>
<feature type="transmembrane region" description="Helical" evidence="1">
    <location>
        <begin position="241"/>
        <end position="262"/>
    </location>
</feature>
<proteinExistence type="predicted"/>
<feature type="transmembrane region" description="Helical" evidence="1">
    <location>
        <begin position="214"/>
        <end position="235"/>
    </location>
</feature>
<dbReference type="GO" id="GO:0044611">
    <property type="term" value="C:nuclear pore inner ring"/>
    <property type="evidence" value="ECO:0007669"/>
    <property type="project" value="TreeGrafter"/>
</dbReference>
<dbReference type="GO" id="GO:0006405">
    <property type="term" value="P:RNA export from nucleus"/>
    <property type="evidence" value="ECO:0007669"/>
    <property type="project" value="TreeGrafter"/>
</dbReference>
<dbReference type="Proteomes" id="UP001457282">
    <property type="component" value="Unassembled WGS sequence"/>
</dbReference>
<dbReference type="PANTHER" id="PTHR31431:SF1">
    <property type="entry name" value="NUCLEOPORIN NUP188"/>
    <property type="match status" value="1"/>
</dbReference>
<name>A0AAW1XYI2_RUBAR</name>
<dbReference type="PANTHER" id="PTHR31431">
    <property type="entry name" value="NUCLEOPORIN NUP188 HOMOLOG"/>
    <property type="match status" value="1"/>
</dbReference>
<reference evidence="2 3" key="1">
    <citation type="journal article" date="2023" name="G3 (Bethesda)">
        <title>A chromosome-length genome assembly and annotation of blackberry (Rubus argutus, cv. 'Hillquist').</title>
        <authorList>
            <person name="Bruna T."/>
            <person name="Aryal R."/>
            <person name="Dudchenko O."/>
            <person name="Sargent D.J."/>
            <person name="Mead D."/>
            <person name="Buti M."/>
            <person name="Cavallini A."/>
            <person name="Hytonen T."/>
            <person name="Andres J."/>
            <person name="Pham M."/>
            <person name="Weisz D."/>
            <person name="Mascagni F."/>
            <person name="Usai G."/>
            <person name="Natali L."/>
            <person name="Bassil N."/>
            <person name="Fernandez G.E."/>
            <person name="Lomsadze A."/>
            <person name="Armour M."/>
            <person name="Olukolu B."/>
            <person name="Poorten T."/>
            <person name="Britton C."/>
            <person name="Davik J."/>
            <person name="Ashrafi H."/>
            <person name="Aiden E.L."/>
            <person name="Borodovsky M."/>
            <person name="Worthington M."/>
        </authorList>
    </citation>
    <scope>NUCLEOTIDE SEQUENCE [LARGE SCALE GENOMIC DNA]</scope>
    <source>
        <strain evidence="2">PI 553951</strain>
    </source>
</reference>
<comment type="caution">
    <text evidence="2">The sequence shown here is derived from an EMBL/GenBank/DDBJ whole genome shotgun (WGS) entry which is preliminary data.</text>
</comment>
<sequence>MKTQNSDSKSTTPALLYAESLTNSASLTHTQLPKPVLLRKLGLVLAQLLLLELTWTPSLCNGSWLLSGKLAKMLLIDCEHNDSDCALTISVLEFTLKLMETGVKNDAILALIVFFLQYVLIKHEYWKYKLKHTQWRVTLKVLEVLKTSITSIFCSGKLDEVILDRIFCDSSIHNTLFQIVCTTPQALERLYILFIILSKFSKDTFSSLPIFHQAVFSSVTKPIPVVAALISWISYFRNPVWAFSMPIDILLCPQLCCFYYCYFF</sequence>
<dbReference type="GO" id="GO:0006606">
    <property type="term" value="P:protein import into nucleus"/>
    <property type="evidence" value="ECO:0007669"/>
    <property type="project" value="TreeGrafter"/>
</dbReference>
<dbReference type="GO" id="GO:0017056">
    <property type="term" value="F:structural constituent of nuclear pore"/>
    <property type="evidence" value="ECO:0007669"/>
    <property type="project" value="InterPro"/>
</dbReference>
<dbReference type="InterPro" id="IPR044840">
    <property type="entry name" value="Nup188"/>
</dbReference>
<evidence type="ECO:0000256" key="1">
    <source>
        <dbReference type="SAM" id="Phobius"/>
    </source>
</evidence>